<comment type="caution">
    <text evidence="6">The sequence shown here is derived from an EMBL/GenBank/DDBJ whole genome shotgun (WGS) entry which is preliminary data.</text>
</comment>
<dbReference type="Pfam" id="PF07729">
    <property type="entry name" value="FCD"/>
    <property type="match status" value="1"/>
</dbReference>
<evidence type="ECO:0000256" key="3">
    <source>
        <dbReference type="ARBA" id="ARBA00023163"/>
    </source>
</evidence>
<dbReference type="InterPro" id="IPR000524">
    <property type="entry name" value="Tscrpt_reg_HTH_GntR"/>
</dbReference>
<dbReference type="SMART" id="SM00895">
    <property type="entry name" value="FCD"/>
    <property type="match status" value="1"/>
</dbReference>
<organism evidence="6 7">
    <name type="scientific">Catellatospora chokoriensis</name>
    <dbReference type="NCBI Taxonomy" id="310353"/>
    <lineage>
        <taxon>Bacteria</taxon>
        <taxon>Bacillati</taxon>
        <taxon>Actinomycetota</taxon>
        <taxon>Actinomycetes</taxon>
        <taxon>Micromonosporales</taxon>
        <taxon>Micromonosporaceae</taxon>
        <taxon>Catellatospora</taxon>
    </lineage>
</organism>
<keyword evidence="3" id="KW-0804">Transcription</keyword>
<dbReference type="Gene3D" id="1.20.120.530">
    <property type="entry name" value="GntR ligand-binding domain-like"/>
    <property type="match status" value="1"/>
</dbReference>
<evidence type="ECO:0000313" key="6">
    <source>
        <dbReference type="EMBL" id="GIF91343.1"/>
    </source>
</evidence>
<dbReference type="PROSITE" id="PS50949">
    <property type="entry name" value="HTH_GNTR"/>
    <property type="match status" value="1"/>
</dbReference>
<proteinExistence type="predicted"/>
<dbReference type="SUPFAM" id="SSF48008">
    <property type="entry name" value="GntR ligand-binding domain-like"/>
    <property type="match status" value="1"/>
</dbReference>
<feature type="domain" description="HTH gntR-type" evidence="5">
    <location>
        <begin position="8"/>
        <end position="75"/>
    </location>
</feature>
<protein>
    <submittedName>
        <fullName evidence="6">Transcriptional regulator</fullName>
    </submittedName>
</protein>
<keyword evidence="1" id="KW-0805">Transcription regulation</keyword>
<dbReference type="PANTHER" id="PTHR43537:SF44">
    <property type="entry name" value="GNTR FAMILY REGULATORY PROTEIN"/>
    <property type="match status" value="1"/>
</dbReference>
<evidence type="ECO:0000256" key="2">
    <source>
        <dbReference type="ARBA" id="ARBA00023125"/>
    </source>
</evidence>
<dbReference type="EMBL" id="BONG01000031">
    <property type="protein sequence ID" value="GIF91343.1"/>
    <property type="molecule type" value="Genomic_DNA"/>
</dbReference>
<dbReference type="GO" id="GO:0003700">
    <property type="term" value="F:DNA-binding transcription factor activity"/>
    <property type="evidence" value="ECO:0007669"/>
    <property type="project" value="InterPro"/>
</dbReference>
<dbReference type="Gene3D" id="1.10.10.10">
    <property type="entry name" value="Winged helix-like DNA-binding domain superfamily/Winged helix DNA-binding domain"/>
    <property type="match status" value="1"/>
</dbReference>
<gene>
    <name evidence="6" type="ORF">Cch02nite_47870</name>
</gene>
<keyword evidence="7" id="KW-1185">Reference proteome</keyword>
<dbReference type="SMART" id="SM00345">
    <property type="entry name" value="HTH_GNTR"/>
    <property type="match status" value="1"/>
</dbReference>
<dbReference type="RefSeq" id="WP_191837847.1">
    <property type="nucleotide sequence ID" value="NZ_BAAALB010000010.1"/>
</dbReference>
<dbReference type="Proteomes" id="UP000619293">
    <property type="component" value="Unassembled WGS sequence"/>
</dbReference>
<dbReference type="Pfam" id="PF00392">
    <property type="entry name" value="GntR"/>
    <property type="match status" value="1"/>
</dbReference>
<name>A0A8J3K219_9ACTN</name>
<dbReference type="GO" id="GO:0003677">
    <property type="term" value="F:DNA binding"/>
    <property type="evidence" value="ECO:0007669"/>
    <property type="project" value="UniProtKB-KW"/>
</dbReference>
<dbReference type="AlphaFoldDB" id="A0A8J3K219"/>
<dbReference type="PANTHER" id="PTHR43537">
    <property type="entry name" value="TRANSCRIPTIONAL REGULATOR, GNTR FAMILY"/>
    <property type="match status" value="1"/>
</dbReference>
<feature type="region of interest" description="Disordered" evidence="4">
    <location>
        <begin position="224"/>
        <end position="247"/>
    </location>
</feature>
<accession>A0A8J3K219</accession>
<evidence type="ECO:0000256" key="1">
    <source>
        <dbReference type="ARBA" id="ARBA00023015"/>
    </source>
</evidence>
<sequence>MDTPPAASRLHARVLDELGVAICGGGFPPGTVLYVDELVERCGVSRSVVREVLRVLASMGLVEARRRVGTRIRPAADWNVFDPQVIRWRLASDERLAQLRSLTELRAAVEPQAALLAARRASADEAAELVALAAKLWAAAESGDEPGFLRADIEFHRRVLLHSGNEMFAGLHELVAESLTGRHHHHLMPQHPDRRALTLHADVAQAIQRRDGERARTAMTALTQQIQDELPATPRAEGRAPSPRSAL</sequence>
<evidence type="ECO:0000259" key="5">
    <source>
        <dbReference type="PROSITE" id="PS50949"/>
    </source>
</evidence>
<dbReference type="InterPro" id="IPR008920">
    <property type="entry name" value="TF_FadR/GntR_C"/>
</dbReference>
<evidence type="ECO:0000256" key="4">
    <source>
        <dbReference type="SAM" id="MobiDB-lite"/>
    </source>
</evidence>
<keyword evidence="2" id="KW-0238">DNA-binding</keyword>
<dbReference type="InterPro" id="IPR011711">
    <property type="entry name" value="GntR_C"/>
</dbReference>
<dbReference type="InterPro" id="IPR036388">
    <property type="entry name" value="WH-like_DNA-bd_sf"/>
</dbReference>
<reference evidence="6 7" key="1">
    <citation type="submission" date="2021-01" db="EMBL/GenBank/DDBJ databases">
        <title>Whole genome shotgun sequence of Catellatospora chokoriensis NBRC 107358.</title>
        <authorList>
            <person name="Komaki H."/>
            <person name="Tamura T."/>
        </authorList>
    </citation>
    <scope>NUCLEOTIDE SEQUENCE [LARGE SCALE GENOMIC DNA]</scope>
    <source>
        <strain evidence="6 7">NBRC 107358</strain>
    </source>
</reference>
<evidence type="ECO:0000313" key="7">
    <source>
        <dbReference type="Proteomes" id="UP000619293"/>
    </source>
</evidence>
<dbReference type="InterPro" id="IPR036390">
    <property type="entry name" value="WH_DNA-bd_sf"/>
</dbReference>
<dbReference type="SUPFAM" id="SSF46785">
    <property type="entry name" value="Winged helix' DNA-binding domain"/>
    <property type="match status" value="1"/>
</dbReference>
<dbReference type="CDD" id="cd07377">
    <property type="entry name" value="WHTH_GntR"/>
    <property type="match status" value="1"/>
</dbReference>